<name>A0A926F8U3_9FIRM</name>
<evidence type="ECO:0000313" key="4">
    <source>
        <dbReference type="Proteomes" id="UP000647416"/>
    </source>
</evidence>
<protein>
    <submittedName>
        <fullName evidence="3">Glycosyltransferase family 4 protein</fullName>
    </submittedName>
</protein>
<evidence type="ECO:0000259" key="2">
    <source>
        <dbReference type="Pfam" id="PF13439"/>
    </source>
</evidence>
<dbReference type="InterPro" id="IPR028098">
    <property type="entry name" value="Glyco_trans_4-like_N"/>
</dbReference>
<sequence>MIKVVNVTSDANIGGAGKCILTFLKHYDRKKYDLTVIVPPKSLLIPEIEALGGKYIEVEGISDKSLDINGIKALKKAFAKIKPDIVHAHAVMSARIAAKISGAKIIYTRHSVFEPPKKISHGIGKFINGAVNNFFADKIIAVAEAAKDNLTKTGVSEKKITVIKNGVDSLKRYDAETIAKIKSNYGINDEFVLSIAARLTYVKGHKYILKAVKMLADDGENFKLIIAGTGEYEDEIKNEISALNLENNVIMAGFVKDVEALNNITDLNLNFSFGTEATSLSLLEGMSLGIPAVVSDFGGNPGVIRDNENGFLVPSKDYKSLYEKIKLAMDDKELYKRLCEGSRRIFESEFTADKVTRRIESVYDEVILQKEKRK</sequence>
<evidence type="ECO:0000259" key="1">
    <source>
        <dbReference type="Pfam" id="PF00534"/>
    </source>
</evidence>
<accession>A0A926F8U3</accession>
<feature type="domain" description="Glycosyltransferase subfamily 4-like N-terminal" evidence="2">
    <location>
        <begin position="13"/>
        <end position="168"/>
    </location>
</feature>
<dbReference type="EMBL" id="JACRTE010000003">
    <property type="protein sequence ID" value="MBC8596060.1"/>
    <property type="molecule type" value="Genomic_DNA"/>
</dbReference>
<dbReference type="Gene3D" id="3.40.50.2000">
    <property type="entry name" value="Glycogen Phosphorylase B"/>
    <property type="match status" value="2"/>
</dbReference>
<organism evidence="3 4">
    <name type="scientific">Qingrenia yutianensis</name>
    <dbReference type="NCBI Taxonomy" id="2763676"/>
    <lineage>
        <taxon>Bacteria</taxon>
        <taxon>Bacillati</taxon>
        <taxon>Bacillota</taxon>
        <taxon>Clostridia</taxon>
        <taxon>Eubacteriales</taxon>
        <taxon>Oscillospiraceae</taxon>
        <taxon>Qingrenia</taxon>
    </lineage>
</organism>
<gene>
    <name evidence="3" type="ORF">H8706_04150</name>
</gene>
<reference evidence="3" key="1">
    <citation type="submission" date="2020-08" db="EMBL/GenBank/DDBJ databases">
        <title>Genome public.</title>
        <authorList>
            <person name="Liu C."/>
            <person name="Sun Q."/>
        </authorList>
    </citation>
    <scope>NUCLEOTIDE SEQUENCE</scope>
    <source>
        <strain evidence="3">NSJ-50</strain>
    </source>
</reference>
<dbReference type="AlphaFoldDB" id="A0A926F8U3"/>
<dbReference type="Pfam" id="PF00534">
    <property type="entry name" value="Glycos_transf_1"/>
    <property type="match status" value="1"/>
</dbReference>
<dbReference type="SUPFAM" id="SSF53756">
    <property type="entry name" value="UDP-Glycosyltransferase/glycogen phosphorylase"/>
    <property type="match status" value="1"/>
</dbReference>
<dbReference type="PANTHER" id="PTHR12526:SF630">
    <property type="entry name" value="GLYCOSYLTRANSFERASE"/>
    <property type="match status" value="1"/>
</dbReference>
<dbReference type="PANTHER" id="PTHR12526">
    <property type="entry name" value="GLYCOSYLTRANSFERASE"/>
    <property type="match status" value="1"/>
</dbReference>
<dbReference type="Proteomes" id="UP000647416">
    <property type="component" value="Unassembled WGS sequence"/>
</dbReference>
<proteinExistence type="predicted"/>
<dbReference type="CDD" id="cd03801">
    <property type="entry name" value="GT4_PimA-like"/>
    <property type="match status" value="1"/>
</dbReference>
<dbReference type="RefSeq" id="WP_262431618.1">
    <property type="nucleotide sequence ID" value="NZ_JACRTE010000003.1"/>
</dbReference>
<dbReference type="GO" id="GO:0016757">
    <property type="term" value="F:glycosyltransferase activity"/>
    <property type="evidence" value="ECO:0007669"/>
    <property type="project" value="InterPro"/>
</dbReference>
<comment type="caution">
    <text evidence="3">The sequence shown here is derived from an EMBL/GenBank/DDBJ whole genome shotgun (WGS) entry which is preliminary data.</text>
</comment>
<keyword evidence="4" id="KW-1185">Reference proteome</keyword>
<feature type="domain" description="Glycosyl transferase family 1" evidence="1">
    <location>
        <begin position="181"/>
        <end position="343"/>
    </location>
</feature>
<dbReference type="InterPro" id="IPR001296">
    <property type="entry name" value="Glyco_trans_1"/>
</dbReference>
<evidence type="ECO:0000313" key="3">
    <source>
        <dbReference type="EMBL" id="MBC8596060.1"/>
    </source>
</evidence>
<dbReference type="Pfam" id="PF13439">
    <property type="entry name" value="Glyco_transf_4"/>
    <property type="match status" value="1"/>
</dbReference>